<dbReference type="InterPro" id="IPR013766">
    <property type="entry name" value="Thioredoxin_domain"/>
</dbReference>
<evidence type="ECO:0000313" key="4">
    <source>
        <dbReference type="EMBL" id="MDH6180680.1"/>
    </source>
</evidence>
<dbReference type="Gene3D" id="3.40.30.10">
    <property type="entry name" value="Glutaredoxin"/>
    <property type="match status" value="1"/>
</dbReference>
<dbReference type="RefSeq" id="WP_322133021.1">
    <property type="nucleotide sequence ID" value="NZ_CP085036.1"/>
</dbReference>
<name>A0ABT6KL07_9MICO</name>
<keyword evidence="5" id="KW-1185">Reference proteome</keyword>
<keyword evidence="2" id="KW-0676">Redox-active center</keyword>
<organism evidence="4 5">
    <name type="scientific">Antiquaquibacter oligotrophicus</name>
    <dbReference type="NCBI Taxonomy" id="2880260"/>
    <lineage>
        <taxon>Bacteria</taxon>
        <taxon>Bacillati</taxon>
        <taxon>Actinomycetota</taxon>
        <taxon>Actinomycetes</taxon>
        <taxon>Micrococcales</taxon>
        <taxon>Microbacteriaceae</taxon>
        <taxon>Antiquaquibacter</taxon>
    </lineage>
</organism>
<dbReference type="InterPro" id="IPR036249">
    <property type="entry name" value="Thioredoxin-like_sf"/>
</dbReference>
<keyword evidence="4" id="KW-0413">Isomerase</keyword>
<dbReference type="Proteomes" id="UP001160142">
    <property type="component" value="Unassembled WGS sequence"/>
</dbReference>
<dbReference type="GO" id="GO:0016853">
    <property type="term" value="F:isomerase activity"/>
    <property type="evidence" value="ECO:0007669"/>
    <property type="project" value="UniProtKB-KW"/>
</dbReference>
<sequence length="142" mass="15262">MSPLVVAAALIVLVSATTAVGLLWRHTQGRAVRVHDGSVVRASDLPGLRRLPRGVTLVQFSTDVCAPCRSTHAALDRLASENDRVTHIDVDITTRPDIASRFRVLQTPTTLVVDERGAIRARIGGAPRLDALQAELDRALTA</sequence>
<evidence type="ECO:0000313" key="5">
    <source>
        <dbReference type="Proteomes" id="UP001160142"/>
    </source>
</evidence>
<comment type="caution">
    <text evidence="4">The sequence shown here is derived from an EMBL/GenBank/DDBJ whole genome shotgun (WGS) entry which is preliminary data.</text>
</comment>
<dbReference type="PANTHER" id="PTHR45663:SF11">
    <property type="entry name" value="GEO12009P1"/>
    <property type="match status" value="1"/>
</dbReference>
<accession>A0ABT6KL07</accession>
<dbReference type="CDD" id="cd02947">
    <property type="entry name" value="TRX_family"/>
    <property type="match status" value="1"/>
</dbReference>
<feature type="domain" description="Thioredoxin" evidence="3">
    <location>
        <begin position="20"/>
        <end position="141"/>
    </location>
</feature>
<dbReference type="PROSITE" id="PS51352">
    <property type="entry name" value="THIOREDOXIN_2"/>
    <property type="match status" value="1"/>
</dbReference>
<protein>
    <submittedName>
        <fullName evidence="4">Thiol-disulfide isomerase/thioredoxin</fullName>
    </submittedName>
</protein>
<dbReference type="PANTHER" id="PTHR45663">
    <property type="entry name" value="GEO12009P1"/>
    <property type="match status" value="1"/>
</dbReference>
<proteinExistence type="inferred from homology"/>
<evidence type="ECO:0000256" key="1">
    <source>
        <dbReference type="ARBA" id="ARBA00008987"/>
    </source>
</evidence>
<evidence type="ECO:0000259" key="3">
    <source>
        <dbReference type="PROSITE" id="PS51352"/>
    </source>
</evidence>
<gene>
    <name evidence="4" type="ORF">M2152_000862</name>
</gene>
<dbReference type="SUPFAM" id="SSF52833">
    <property type="entry name" value="Thioredoxin-like"/>
    <property type="match status" value="1"/>
</dbReference>
<reference evidence="4 5" key="1">
    <citation type="submission" date="2023-04" db="EMBL/GenBank/DDBJ databases">
        <title>Genome Encyclopedia of Bacteria and Archaea VI: Functional Genomics of Type Strains.</title>
        <authorList>
            <person name="Whitman W."/>
        </authorList>
    </citation>
    <scope>NUCLEOTIDE SEQUENCE [LARGE SCALE GENOMIC DNA]</scope>
    <source>
        <strain evidence="4 5">SG_E_30_P1</strain>
    </source>
</reference>
<dbReference type="EMBL" id="JARXVQ010000001">
    <property type="protein sequence ID" value="MDH6180680.1"/>
    <property type="molecule type" value="Genomic_DNA"/>
</dbReference>
<comment type="similarity">
    <text evidence="1">Belongs to the thioredoxin family.</text>
</comment>
<evidence type="ECO:0000256" key="2">
    <source>
        <dbReference type="ARBA" id="ARBA00023284"/>
    </source>
</evidence>
<dbReference type="Pfam" id="PF00085">
    <property type="entry name" value="Thioredoxin"/>
    <property type="match status" value="1"/>
</dbReference>